<feature type="compositionally biased region" description="Polar residues" evidence="5">
    <location>
        <begin position="1"/>
        <end position="12"/>
    </location>
</feature>
<dbReference type="InterPro" id="IPR014284">
    <property type="entry name" value="RNA_pol_sigma-70_dom"/>
</dbReference>
<dbReference type="PRINTS" id="PR00046">
    <property type="entry name" value="SIGMA70FCT"/>
</dbReference>
<feature type="compositionally biased region" description="Basic and acidic residues" evidence="5">
    <location>
        <begin position="20"/>
        <end position="36"/>
    </location>
</feature>
<dbReference type="SUPFAM" id="SSF88946">
    <property type="entry name" value="Sigma2 domain of RNA polymerase sigma factors"/>
    <property type="match status" value="1"/>
</dbReference>
<comment type="caution">
    <text evidence="7">The sequence shown here is derived from an EMBL/GenBank/DDBJ whole genome shotgun (WGS) entry which is preliminary data.</text>
</comment>
<dbReference type="PANTHER" id="PTHR30385:SF4">
    <property type="entry name" value="RNA POLYMERASE SIGMA-E FACTOR"/>
    <property type="match status" value="1"/>
</dbReference>
<dbReference type="InterPro" id="IPR000943">
    <property type="entry name" value="RNA_pol_sigma70"/>
</dbReference>
<gene>
    <name evidence="7" type="ORF">GCM10010420_34320</name>
</gene>
<feature type="region of interest" description="Disordered" evidence="5">
    <location>
        <begin position="1"/>
        <end position="36"/>
    </location>
</feature>
<evidence type="ECO:0000259" key="6">
    <source>
        <dbReference type="PROSITE" id="PS00715"/>
    </source>
</evidence>
<dbReference type="NCBIfam" id="TIGR02980">
    <property type="entry name" value="SigBFG"/>
    <property type="match status" value="1"/>
</dbReference>
<dbReference type="Gene3D" id="1.20.120.1810">
    <property type="match status" value="1"/>
</dbReference>
<sequence length="291" mass="32948">MRSLSPEVQLTNGDALPDQEQEKASPDLPRIEDAGKVAPRDARQLSKLFFERLRELEEGTHEYQYARNTLIELNLTLVNYVASRFRHRAEPMDDIVQVGTIGLIKAIDRFDLDREVEFTSFAVPYIVGEIKRFFRDTSWAVRVPRRLQELRIELARANEELSRRLGRSATTEELAEFMGVSVEEVIEGQVASNGYVAGSLDLPVGDDGKDTPLADQLGDVDPALEKVENLQALKPLMEQLDERDRRILRMRFGGDMTQSEIGAELGISQMHVSRLLSRALARLREGMLAQK</sequence>
<evidence type="ECO:0000256" key="1">
    <source>
        <dbReference type="ARBA" id="ARBA00023015"/>
    </source>
</evidence>
<keyword evidence="2" id="KW-0731">Sigma factor</keyword>
<dbReference type="Gene3D" id="1.10.10.10">
    <property type="entry name" value="Winged helix-like DNA-binding domain superfamily/Winged helix DNA-binding domain"/>
    <property type="match status" value="2"/>
</dbReference>
<evidence type="ECO:0000256" key="5">
    <source>
        <dbReference type="SAM" id="MobiDB-lite"/>
    </source>
</evidence>
<dbReference type="Pfam" id="PF04539">
    <property type="entry name" value="Sigma70_r3"/>
    <property type="match status" value="1"/>
</dbReference>
<dbReference type="Pfam" id="PF04545">
    <property type="entry name" value="Sigma70_r4"/>
    <property type="match status" value="1"/>
</dbReference>
<proteinExistence type="predicted"/>
<keyword evidence="8" id="KW-1185">Reference proteome</keyword>
<evidence type="ECO:0000313" key="8">
    <source>
        <dbReference type="Proteomes" id="UP001500058"/>
    </source>
</evidence>
<dbReference type="RefSeq" id="WP_344631947.1">
    <property type="nucleotide sequence ID" value="NZ_BAAATJ010000015.1"/>
</dbReference>
<accession>A0ABP5VKT7</accession>
<evidence type="ECO:0000313" key="7">
    <source>
        <dbReference type="EMBL" id="GAA2404036.1"/>
    </source>
</evidence>
<dbReference type="InterPro" id="IPR007630">
    <property type="entry name" value="RNA_pol_sigma70_r4"/>
</dbReference>
<reference evidence="8" key="1">
    <citation type="journal article" date="2019" name="Int. J. Syst. Evol. Microbiol.">
        <title>The Global Catalogue of Microorganisms (GCM) 10K type strain sequencing project: providing services to taxonomists for standard genome sequencing and annotation.</title>
        <authorList>
            <consortium name="The Broad Institute Genomics Platform"/>
            <consortium name="The Broad Institute Genome Sequencing Center for Infectious Disease"/>
            <person name="Wu L."/>
            <person name="Ma J."/>
        </authorList>
    </citation>
    <scope>NUCLEOTIDE SEQUENCE [LARGE SCALE GENOMIC DNA]</scope>
    <source>
        <strain evidence="8">JCM 6921</strain>
    </source>
</reference>
<dbReference type="InterPro" id="IPR014322">
    <property type="entry name" value="RNA_pol_sigma-B/F/G"/>
</dbReference>
<dbReference type="SUPFAM" id="SSF88659">
    <property type="entry name" value="Sigma3 and sigma4 domains of RNA polymerase sigma factors"/>
    <property type="match status" value="2"/>
</dbReference>
<dbReference type="PANTHER" id="PTHR30385">
    <property type="entry name" value="SIGMA FACTOR F FLAGELLAR"/>
    <property type="match status" value="1"/>
</dbReference>
<dbReference type="NCBIfam" id="TIGR02937">
    <property type="entry name" value="sigma70-ECF"/>
    <property type="match status" value="1"/>
</dbReference>
<keyword evidence="3" id="KW-0238">DNA-binding</keyword>
<name>A0ABP5VKT7_9ACTN</name>
<dbReference type="Proteomes" id="UP001500058">
    <property type="component" value="Unassembled WGS sequence"/>
</dbReference>
<dbReference type="CDD" id="cd06171">
    <property type="entry name" value="Sigma70_r4"/>
    <property type="match status" value="1"/>
</dbReference>
<dbReference type="InterPro" id="IPR013325">
    <property type="entry name" value="RNA_pol_sigma_r2"/>
</dbReference>
<dbReference type="InterPro" id="IPR007627">
    <property type="entry name" value="RNA_pol_sigma70_r2"/>
</dbReference>
<protein>
    <submittedName>
        <fullName evidence="7">RNA polymerase sigma factor SigF</fullName>
    </submittedName>
</protein>
<feature type="domain" description="RNA polymerase sigma-70" evidence="6">
    <location>
        <begin position="94"/>
        <end position="107"/>
    </location>
</feature>
<dbReference type="EMBL" id="BAAATJ010000015">
    <property type="protein sequence ID" value="GAA2404036.1"/>
    <property type="molecule type" value="Genomic_DNA"/>
</dbReference>
<evidence type="ECO:0000256" key="2">
    <source>
        <dbReference type="ARBA" id="ARBA00023082"/>
    </source>
</evidence>
<keyword evidence="1" id="KW-0805">Transcription regulation</keyword>
<keyword evidence="4" id="KW-0804">Transcription</keyword>
<organism evidence="7 8">
    <name type="scientific">Streptomyces glaucosporus</name>
    <dbReference type="NCBI Taxonomy" id="284044"/>
    <lineage>
        <taxon>Bacteria</taxon>
        <taxon>Bacillati</taxon>
        <taxon>Actinomycetota</taxon>
        <taxon>Actinomycetes</taxon>
        <taxon>Kitasatosporales</taxon>
        <taxon>Streptomycetaceae</taxon>
        <taxon>Streptomyces</taxon>
    </lineage>
</organism>
<evidence type="ECO:0000256" key="3">
    <source>
        <dbReference type="ARBA" id="ARBA00023125"/>
    </source>
</evidence>
<dbReference type="InterPro" id="IPR036388">
    <property type="entry name" value="WH-like_DNA-bd_sf"/>
</dbReference>
<dbReference type="PROSITE" id="PS00715">
    <property type="entry name" value="SIGMA70_1"/>
    <property type="match status" value="1"/>
</dbReference>
<dbReference type="InterPro" id="IPR013324">
    <property type="entry name" value="RNA_pol_sigma_r3/r4-like"/>
</dbReference>
<evidence type="ECO:0000256" key="4">
    <source>
        <dbReference type="ARBA" id="ARBA00023163"/>
    </source>
</evidence>
<dbReference type="Pfam" id="PF04542">
    <property type="entry name" value="Sigma70_r2"/>
    <property type="match status" value="1"/>
</dbReference>
<dbReference type="InterPro" id="IPR007624">
    <property type="entry name" value="RNA_pol_sigma70_r3"/>
</dbReference>